<organism evidence="2 3">
    <name type="scientific">Pseudoneurospora amorphoporcata</name>
    <dbReference type="NCBI Taxonomy" id="241081"/>
    <lineage>
        <taxon>Eukaryota</taxon>
        <taxon>Fungi</taxon>
        <taxon>Dikarya</taxon>
        <taxon>Ascomycota</taxon>
        <taxon>Pezizomycotina</taxon>
        <taxon>Sordariomycetes</taxon>
        <taxon>Sordariomycetidae</taxon>
        <taxon>Sordariales</taxon>
        <taxon>Sordariaceae</taxon>
        <taxon>Pseudoneurospora</taxon>
    </lineage>
</organism>
<dbReference type="Proteomes" id="UP001303222">
    <property type="component" value="Unassembled WGS sequence"/>
</dbReference>
<accession>A0AAN6SBK3</accession>
<proteinExistence type="predicted"/>
<feature type="region of interest" description="Disordered" evidence="1">
    <location>
        <begin position="320"/>
        <end position="341"/>
    </location>
</feature>
<keyword evidence="3" id="KW-1185">Reference proteome</keyword>
<reference evidence="2" key="1">
    <citation type="journal article" date="2023" name="Mol. Phylogenet. Evol.">
        <title>Genome-scale phylogeny and comparative genomics of the fungal order Sordariales.</title>
        <authorList>
            <person name="Hensen N."/>
            <person name="Bonometti L."/>
            <person name="Westerberg I."/>
            <person name="Brannstrom I.O."/>
            <person name="Guillou S."/>
            <person name="Cros-Aarteil S."/>
            <person name="Calhoun S."/>
            <person name="Haridas S."/>
            <person name="Kuo A."/>
            <person name="Mondo S."/>
            <person name="Pangilinan J."/>
            <person name="Riley R."/>
            <person name="LaButti K."/>
            <person name="Andreopoulos B."/>
            <person name="Lipzen A."/>
            <person name="Chen C."/>
            <person name="Yan M."/>
            <person name="Daum C."/>
            <person name="Ng V."/>
            <person name="Clum A."/>
            <person name="Steindorff A."/>
            <person name="Ohm R.A."/>
            <person name="Martin F."/>
            <person name="Silar P."/>
            <person name="Natvig D.O."/>
            <person name="Lalanne C."/>
            <person name="Gautier V."/>
            <person name="Ament-Velasquez S.L."/>
            <person name="Kruys A."/>
            <person name="Hutchinson M.I."/>
            <person name="Powell A.J."/>
            <person name="Barry K."/>
            <person name="Miller A.N."/>
            <person name="Grigoriev I.V."/>
            <person name="Debuchy R."/>
            <person name="Gladieux P."/>
            <person name="Hiltunen Thoren M."/>
            <person name="Johannesson H."/>
        </authorList>
    </citation>
    <scope>NUCLEOTIDE SEQUENCE</scope>
    <source>
        <strain evidence="2">CBS 626.80</strain>
    </source>
</reference>
<dbReference type="AlphaFoldDB" id="A0AAN6SBK3"/>
<feature type="region of interest" description="Disordered" evidence="1">
    <location>
        <begin position="210"/>
        <end position="230"/>
    </location>
</feature>
<evidence type="ECO:0000256" key="1">
    <source>
        <dbReference type="SAM" id="MobiDB-lite"/>
    </source>
</evidence>
<dbReference type="EMBL" id="MU859399">
    <property type="protein sequence ID" value="KAK3947163.1"/>
    <property type="molecule type" value="Genomic_DNA"/>
</dbReference>
<sequence length="341" mass="37467">MSATPVIEPLRPVSNGKITAEQAHDALASFKENIGRNLTILRDEAAVRDVCLRKQHGPINSINLTVRSNLEAVFVQLTGNRAMSDCQASRKQLYASDLDGDSDDMPLSQHRKRPESKLPASVAKKPIEKRRKTIDTNTATRLESPIPLPAHRQQSLQPPLGPTPAPTPPIVTSQTQVGEPPIHGPGTALGSASDHWLNSVAFRKYASPAPTQNHFGSNDYPTSSRQSLENGTYSLPQASTAMIGNIYTGSPALTAMRRNDYAPSPTPFGGSVNNNLDHDTSKPTLAYLPRNISPNVLRSIAQYHQDLVDDLRMEAKRLEKEMRQEREREWGAQAASQARYE</sequence>
<reference evidence="2" key="2">
    <citation type="submission" date="2023-06" db="EMBL/GenBank/DDBJ databases">
        <authorList>
            <consortium name="Lawrence Berkeley National Laboratory"/>
            <person name="Mondo S.J."/>
            <person name="Hensen N."/>
            <person name="Bonometti L."/>
            <person name="Westerberg I."/>
            <person name="Brannstrom I.O."/>
            <person name="Guillou S."/>
            <person name="Cros-Aarteil S."/>
            <person name="Calhoun S."/>
            <person name="Haridas S."/>
            <person name="Kuo A."/>
            <person name="Pangilinan J."/>
            <person name="Riley R."/>
            <person name="Labutti K."/>
            <person name="Andreopoulos B."/>
            <person name="Lipzen A."/>
            <person name="Chen C."/>
            <person name="Yanf M."/>
            <person name="Daum C."/>
            <person name="Ng V."/>
            <person name="Clum A."/>
            <person name="Steindorff A."/>
            <person name="Ohm R."/>
            <person name="Martin F."/>
            <person name="Silar P."/>
            <person name="Natvig D."/>
            <person name="Lalanne C."/>
            <person name="Gautier V."/>
            <person name="Ament-Velasquez S.L."/>
            <person name="Kruys A."/>
            <person name="Hutchinson M.I."/>
            <person name="Powell A.J."/>
            <person name="Barry K."/>
            <person name="Miller A.N."/>
            <person name="Grigoriev I.V."/>
            <person name="Debuchy R."/>
            <person name="Gladieux P."/>
            <person name="Thoren M.H."/>
            <person name="Johannesson H."/>
        </authorList>
    </citation>
    <scope>NUCLEOTIDE SEQUENCE</scope>
    <source>
        <strain evidence="2">CBS 626.80</strain>
    </source>
</reference>
<protein>
    <submittedName>
        <fullName evidence="2">Uncharacterized protein</fullName>
    </submittedName>
</protein>
<evidence type="ECO:0000313" key="3">
    <source>
        <dbReference type="Proteomes" id="UP001303222"/>
    </source>
</evidence>
<feature type="region of interest" description="Disordered" evidence="1">
    <location>
        <begin position="96"/>
        <end position="176"/>
    </location>
</feature>
<gene>
    <name evidence="2" type="ORF">QBC32DRAFT_328786</name>
</gene>
<comment type="caution">
    <text evidence="2">The sequence shown here is derived from an EMBL/GenBank/DDBJ whole genome shotgun (WGS) entry which is preliminary data.</text>
</comment>
<evidence type="ECO:0000313" key="2">
    <source>
        <dbReference type="EMBL" id="KAK3947163.1"/>
    </source>
</evidence>
<name>A0AAN6SBK3_9PEZI</name>
<feature type="compositionally biased region" description="Basic and acidic residues" evidence="1">
    <location>
        <begin position="320"/>
        <end position="330"/>
    </location>
</feature>
<feature type="compositionally biased region" description="Pro residues" evidence="1">
    <location>
        <begin position="159"/>
        <end position="169"/>
    </location>
</feature>